<dbReference type="OrthoDB" id="252349at2"/>
<comment type="caution">
    <text evidence="2">The sequence shown here is derived from an EMBL/GenBank/DDBJ whole genome shotgun (WGS) entry which is preliminary data.</text>
</comment>
<protein>
    <submittedName>
        <fullName evidence="2">GDSL family lipase</fullName>
    </submittedName>
</protein>
<proteinExistence type="predicted"/>
<evidence type="ECO:0000313" key="2">
    <source>
        <dbReference type="EMBL" id="RDU36436.1"/>
    </source>
</evidence>
<dbReference type="InterPro" id="IPR036514">
    <property type="entry name" value="SGNH_hydro_sf"/>
</dbReference>
<dbReference type="PROSITE" id="PS51257">
    <property type="entry name" value="PROKAR_LIPOPROTEIN"/>
    <property type="match status" value="1"/>
</dbReference>
<sequence>MWKQFAALVLAGILLVSCQQDIVPERHAFKKMNVQTERTIPDDFIPRTLSIAAVGDSLTEGIGDSTHTGGYLPYLKTLLEKEKGIREADFKNFGVKGTRSEQLLERLRQKKVVMGIRNADMVVITIGGNDIMKVARNNILNLQVESFKKEEQAYLKRLDQIVKKIRTENPNAMVVLIGVYNPFMQWFPDVQELDQIVSDWNEAEKALLSHYTDTYFVEISDLFAIGEENLLFDDQFHPNDKGYQLIAERVYETLEDEALPAFARKSANAGDKGEY</sequence>
<accession>A0A3D8GQW1</accession>
<dbReference type="Gene3D" id="3.40.50.1110">
    <property type="entry name" value="SGNH hydrolase"/>
    <property type="match status" value="1"/>
</dbReference>
<gene>
    <name evidence="2" type="ORF">DRW41_12955</name>
</gene>
<dbReference type="Pfam" id="PF13472">
    <property type="entry name" value="Lipase_GDSL_2"/>
    <property type="match status" value="1"/>
</dbReference>
<dbReference type="EMBL" id="QNQT01000005">
    <property type="protein sequence ID" value="RDU36436.1"/>
    <property type="molecule type" value="Genomic_DNA"/>
</dbReference>
<dbReference type="SUPFAM" id="SSF52266">
    <property type="entry name" value="SGNH hydrolase"/>
    <property type="match status" value="1"/>
</dbReference>
<dbReference type="RefSeq" id="WP_115452430.1">
    <property type="nucleotide sequence ID" value="NZ_QNQT01000005.1"/>
</dbReference>
<feature type="domain" description="SGNH hydrolase-type esterase" evidence="1">
    <location>
        <begin position="53"/>
        <end position="245"/>
    </location>
</feature>
<dbReference type="PANTHER" id="PTHR30383:SF27">
    <property type="entry name" value="SPORE GERMINATION LIPASE LIPC"/>
    <property type="match status" value="1"/>
</dbReference>
<dbReference type="AlphaFoldDB" id="A0A3D8GQW1"/>
<dbReference type="Proteomes" id="UP000257144">
    <property type="component" value="Unassembled WGS sequence"/>
</dbReference>
<evidence type="ECO:0000259" key="1">
    <source>
        <dbReference type="Pfam" id="PF13472"/>
    </source>
</evidence>
<name>A0A3D8GQW1_9BACI</name>
<dbReference type="InterPro" id="IPR051532">
    <property type="entry name" value="Ester_Hydrolysis_Enzymes"/>
</dbReference>
<dbReference type="InterPro" id="IPR013830">
    <property type="entry name" value="SGNH_hydro"/>
</dbReference>
<evidence type="ECO:0000313" key="3">
    <source>
        <dbReference type="Proteomes" id="UP000257144"/>
    </source>
</evidence>
<dbReference type="CDD" id="cd04506">
    <property type="entry name" value="SGNH_hydrolase_YpmR_like"/>
    <property type="match status" value="1"/>
</dbReference>
<organism evidence="2 3">
    <name type="scientific">Neobacillus piezotolerans</name>
    <dbReference type="NCBI Taxonomy" id="2259171"/>
    <lineage>
        <taxon>Bacteria</taxon>
        <taxon>Bacillati</taxon>
        <taxon>Bacillota</taxon>
        <taxon>Bacilli</taxon>
        <taxon>Bacillales</taxon>
        <taxon>Bacillaceae</taxon>
        <taxon>Neobacillus</taxon>
    </lineage>
</organism>
<reference evidence="2 3" key="1">
    <citation type="submission" date="2018-07" db="EMBL/GenBank/DDBJ databases">
        <title>Bacillus sp. YLB-04 draft genome sequence.</title>
        <authorList>
            <person name="Yu L."/>
            <person name="Tang X."/>
        </authorList>
    </citation>
    <scope>NUCLEOTIDE SEQUENCE [LARGE SCALE GENOMIC DNA]</scope>
    <source>
        <strain evidence="2 3">YLB-04</strain>
    </source>
</reference>
<dbReference type="PANTHER" id="PTHR30383">
    <property type="entry name" value="THIOESTERASE 1/PROTEASE 1/LYSOPHOSPHOLIPASE L1"/>
    <property type="match status" value="1"/>
</dbReference>
<keyword evidence="3" id="KW-1185">Reference proteome</keyword>
<dbReference type="GO" id="GO:0004622">
    <property type="term" value="F:phosphatidylcholine lysophospholipase activity"/>
    <property type="evidence" value="ECO:0007669"/>
    <property type="project" value="TreeGrafter"/>
</dbReference>